<evidence type="ECO:0000313" key="3">
    <source>
        <dbReference type="Proteomes" id="UP000319257"/>
    </source>
</evidence>
<feature type="compositionally biased region" description="Polar residues" evidence="1">
    <location>
        <begin position="1"/>
        <end position="12"/>
    </location>
</feature>
<dbReference type="InParanoid" id="A0A507B574"/>
<organism evidence="2 3">
    <name type="scientific">Thyridium curvatum</name>
    <dbReference type="NCBI Taxonomy" id="1093900"/>
    <lineage>
        <taxon>Eukaryota</taxon>
        <taxon>Fungi</taxon>
        <taxon>Dikarya</taxon>
        <taxon>Ascomycota</taxon>
        <taxon>Pezizomycotina</taxon>
        <taxon>Sordariomycetes</taxon>
        <taxon>Sordariomycetidae</taxon>
        <taxon>Thyridiales</taxon>
        <taxon>Thyridiaceae</taxon>
        <taxon>Thyridium</taxon>
    </lineage>
</organism>
<evidence type="ECO:0000256" key="1">
    <source>
        <dbReference type="SAM" id="MobiDB-lite"/>
    </source>
</evidence>
<dbReference type="RefSeq" id="XP_030996684.1">
    <property type="nucleotide sequence ID" value="XM_031139254.1"/>
</dbReference>
<reference evidence="2 3" key="1">
    <citation type="submission" date="2019-06" db="EMBL/GenBank/DDBJ databases">
        <title>Draft genome sequence of the filamentous fungus Phialemoniopsis curvata isolated from diesel fuel.</title>
        <authorList>
            <person name="Varaljay V.A."/>
            <person name="Lyon W.J."/>
            <person name="Crouch A.L."/>
            <person name="Drake C.E."/>
            <person name="Hollomon J.M."/>
            <person name="Nadeau L.J."/>
            <person name="Nunn H.S."/>
            <person name="Stevenson B.S."/>
            <person name="Bojanowski C.L."/>
            <person name="Crookes-Goodson W.J."/>
        </authorList>
    </citation>
    <scope>NUCLEOTIDE SEQUENCE [LARGE SCALE GENOMIC DNA]</scope>
    <source>
        <strain evidence="2 3">D216</strain>
    </source>
</reference>
<name>A0A507B574_9PEZI</name>
<protein>
    <submittedName>
        <fullName evidence="2">Uncharacterized protein</fullName>
    </submittedName>
</protein>
<dbReference type="EMBL" id="SKBQ01000024">
    <property type="protein sequence ID" value="TPX14973.1"/>
    <property type="molecule type" value="Genomic_DNA"/>
</dbReference>
<feature type="compositionally biased region" description="Basic and acidic residues" evidence="1">
    <location>
        <begin position="45"/>
        <end position="65"/>
    </location>
</feature>
<evidence type="ECO:0000313" key="2">
    <source>
        <dbReference type="EMBL" id="TPX14973.1"/>
    </source>
</evidence>
<feature type="compositionally biased region" description="Basic residues" evidence="1">
    <location>
        <begin position="66"/>
        <end position="75"/>
    </location>
</feature>
<dbReference type="GeneID" id="41972250"/>
<gene>
    <name evidence="2" type="ORF">E0L32_004803</name>
</gene>
<feature type="compositionally biased region" description="Polar residues" evidence="1">
    <location>
        <begin position="21"/>
        <end position="30"/>
    </location>
</feature>
<dbReference type="Proteomes" id="UP000319257">
    <property type="component" value="Unassembled WGS sequence"/>
</dbReference>
<feature type="region of interest" description="Disordered" evidence="1">
    <location>
        <begin position="1"/>
        <end position="75"/>
    </location>
</feature>
<keyword evidence="3" id="KW-1185">Reference proteome</keyword>
<dbReference type="AlphaFoldDB" id="A0A507B574"/>
<sequence>MTDGSNHASQEQSRQEKKASDTASISSFGSTVGLLRAKLSRKGKKSDDEKRDSDAQKQRIEEQSKIHKSQMKMVG</sequence>
<comment type="caution">
    <text evidence="2">The sequence shown here is derived from an EMBL/GenBank/DDBJ whole genome shotgun (WGS) entry which is preliminary data.</text>
</comment>
<proteinExistence type="predicted"/>
<accession>A0A507B574</accession>